<sequence length="289" mass="33834">MLFDELILILKEKSFQKKDRLKVKELTKEIIVDLVTSGMDINDIKKFVSDALASYQIHGDELFINYIGVPKELKMDDEKKDYIDGLNIQNRLDFFQKKLLFVENEYIFIYPIWGLIAFPKNSLNTIFGCQLYSPDIEKVFGENSFFDETFDTSNIEEKDKEIGPEDRHKYRSRCNVKILVTAISANSAKEIAESKFLHLLNLLNLYFAQKYHEFYWDGQYIGKKTDTEYGSFGSLFGSIDEKQQRKNLSRNSPKFLSDQKYESIKNVSKIIESLEEKNMCVVQNRSTEF</sequence>
<dbReference type="HOGENOM" id="CLU_962804_0_0_9"/>
<evidence type="ECO:0000313" key="1">
    <source>
        <dbReference type="EMBL" id="EGQ26226.1"/>
    </source>
</evidence>
<protein>
    <submittedName>
        <fullName evidence="1">Uncharacterized protein</fullName>
    </submittedName>
</protein>
<dbReference type="EMBL" id="AFPZ01000049">
    <property type="protein sequence ID" value="EGQ26226.1"/>
    <property type="molecule type" value="Genomic_DNA"/>
</dbReference>
<name>F9DSJ3_9BACL</name>
<accession>F9DSJ3</accession>
<comment type="caution">
    <text evidence="1">The sequence shown here is derived from an EMBL/GenBank/DDBJ whole genome shotgun (WGS) entry which is preliminary data.</text>
</comment>
<gene>
    <name evidence="1" type="ORF">HMPREF9372_1773</name>
</gene>
<organism evidence="1 2">
    <name type="scientific">Sporosarcina newyorkensis 2681</name>
    <dbReference type="NCBI Taxonomy" id="1027292"/>
    <lineage>
        <taxon>Bacteria</taxon>
        <taxon>Bacillati</taxon>
        <taxon>Bacillota</taxon>
        <taxon>Bacilli</taxon>
        <taxon>Bacillales</taxon>
        <taxon>Caryophanaceae</taxon>
        <taxon>Sporosarcina</taxon>
    </lineage>
</organism>
<evidence type="ECO:0000313" key="2">
    <source>
        <dbReference type="Proteomes" id="UP000005316"/>
    </source>
</evidence>
<reference evidence="1 2" key="1">
    <citation type="submission" date="2011-04" db="EMBL/GenBank/DDBJ databases">
        <authorList>
            <person name="Muzny D."/>
            <person name="Qin X."/>
            <person name="Deng J."/>
            <person name="Jiang H."/>
            <person name="Liu Y."/>
            <person name="Qu J."/>
            <person name="Song X.-Z."/>
            <person name="Zhang L."/>
            <person name="Thornton R."/>
            <person name="Coyle M."/>
            <person name="Francisco L."/>
            <person name="Jackson L."/>
            <person name="Javaid M."/>
            <person name="Korchina V."/>
            <person name="Kovar C."/>
            <person name="Mata R."/>
            <person name="Mathew T."/>
            <person name="Ngo R."/>
            <person name="Nguyen L."/>
            <person name="Nguyen N."/>
            <person name="Okwuonu G."/>
            <person name="Ongeri F."/>
            <person name="Pham C."/>
            <person name="Simmons D."/>
            <person name="Wilczek-Boney K."/>
            <person name="Hale W."/>
            <person name="Jakkamsetti A."/>
            <person name="Pham P."/>
            <person name="Ruth R."/>
            <person name="San Lucas F."/>
            <person name="Warren J."/>
            <person name="Zhang J."/>
            <person name="Zhao Z."/>
            <person name="Zhou C."/>
            <person name="Zhu D."/>
            <person name="Lee S."/>
            <person name="Bess C."/>
            <person name="Blankenburg K."/>
            <person name="Forbes L."/>
            <person name="Fu Q."/>
            <person name="Gubbala S."/>
            <person name="Hirani K."/>
            <person name="Jayaseelan J.C."/>
            <person name="Lara F."/>
            <person name="Munidasa M."/>
            <person name="Palculict T."/>
            <person name="Patil S."/>
            <person name="Pu L.-L."/>
            <person name="Saada N."/>
            <person name="Tang L."/>
            <person name="Weissenberger G."/>
            <person name="Zhu Y."/>
            <person name="Hemphill L."/>
            <person name="Shang Y."/>
            <person name="Youmans B."/>
            <person name="Ayvaz T."/>
            <person name="Ross M."/>
            <person name="Santibanez J."/>
            <person name="Aqrawi P."/>
            <person name="Gross S."/>
            <person name="Joshi V."/>
            <person name="Fowler G."/>
            <person name="Nazareth L."/>
            <person name="Reid J."/>
            <person name="Worley K."/>
            <person name="Petrosino J."/>
            <person name="Highlander S."/>
            <person name="Gibbs R."/>
        </authorList>
    </citation>
    <scope>NUCLEOTIDE SEQUENCE [LARGE SCALE GENOMIC DNA]</scope>
    <source>
        <strain evidence="1 2">2681</strain>
    </source>
</reference>
<dbReference type="Proteomes" id="UP000005316">
    <property type="component" value="Unassembled WGS sequence"/>
</dbReference>
<dbReference type="RefSeq" id="WP_009766640.1">
    <property type="nucleotide sequence ID" value="NZ_GL982997.1"/>
</dbReference>
<dbReference type="AlphaFoldDB" id="F9DSJ3"/>
<proteinExistence type="predicted"/>